<dbReference type="AlphaFoldDB" id="A0A7Y4L405"/>
<gene>
    <name evidence="1" type="ORF">HNR71_002199</name>
    <name evidence="2" type="ORF">HPO96_21280</name>
</gene>
<keyword evidence="3" id="KW-1185">Reference proteome</keyword>
<comment type="caution">
    <text evidence="2">The sequence shown here is derived from an EMBL/GenBank/DDBJ whole genome shotgun (WGS) entry which is preliminary data.</text>
</comment>
<name>A0A7Y4L405_9ACTN</name>
<reference evidence="1 4" key="2">
    <citation type="submission" date="2020-08" db="EMBL/GenBank/DDBJ databases">
        <title>Sequencing the genomes of 1000 actinobacteria strains.</title>
        <authorList>
            <person name="Klenk H.-P."/>
        </authorList>
    </citation>
    <scope>NUCLEOTIDE SEQUENCE [LARGE SCALE GENOMIC DNA]</scope>
    <source>
        <strain evidence="1 4">DSM 15626</strain>
    </source>
</reference>
<sequence length="577" mass="62554">MRREHAENLVGELYDSLVFVAFQATSSRLGRHRRVLIAHSVVQRLPQLVYGDAAPELYGVAIREALRAEEKRRWVRIRGLQFFPMSESLEPLQLEESLRVLAPEVRAAWALRQRAGLDDATTLAILQTAGVSAATAVLAAAQLVTAPVDQVFDPCAVKLAPEWQPPKRRRPWILALPLVLIAAGLSIWGLSRDADRPATAAEPVAQKFSTTQADLWRRTSKLDFSAWSTRGALAQDNQLQERVWRFWQAGQGVTAADGTTPAAPAERPSLLYAGRLGDAVVVLMYDGARVARYRQTGAGEELRVDRVDSADLMTSAAVVLERTSAGPRYLLAPWIAGVAVRDLSTRGASRPLAVKDGVTAAVRDGGRGCRSRNVLELRSSSAVAEKHAFVLADLGDLMPAHLTYMPLPSRGAARSPREVLSRDARTSWALHACGLDAWHNRGVRLVNSWHFAEQQLPTGGTARWTCLRVDGWSGRGDAAIRLEPPTGPAQPVATAANTSNCSRFAQNIAAATVWRNFVIAAGSRHVAQLRFETSRGTSSLTSPAAFPLRAGTTISSVRAQLNNGKSITALTSPALRP</sequence>
<evidence type="ECO:0008006" key="5">
    <source>
        <dbReference type="Google" id="ProtNLM"/>
    </source>
</evidence>
<reference evidence="2 3" key="1">
    <citation type="submission" date="2020-05" db="EMBL/GenBank/DDBJ databases">
        <title>Genome sequence of Kribbella sandramycini ATCC 39419.</title>
        <authorList>
            <person name="Maclea K.S."/>
            <person name="Fair J.L."/>
        </authorList>
    </citation>
    <scope>NUCLEOTIDE SEQUENCE [LARGE SCALE GENOMIC DNA]</scope>
    <source>
        <strain evidence="2 3">ATCC 39419</strain>
    </source>
</reference>
<dbReference type="RefSeq" id="WP_171675276.1">
    <property type="nucleotide sequence ID" value="NZ_BAAAGT010000004.1"/>
</dbReference>
<protein>
    <recommendedName>
        <fullName evidence="5">DNA-directed RNA polymerase specialized sigma24 family protein</fullName>
    </recommendedName>
</protein>
<evidence type="ECO:0000313" key="4">
    <source>
        <dbReference type="Proteomes" id="UP000553957"/>
    </source>
</evidence>
<evidence type="ECO:0000313" key="3">
    <source>
        <dbReference type="Proteomes" id="UP000534306"/>
    </source>
</evidence>
<evidence type="ECO:0000313" key="2">
    <source>
        <dbReference type="EMBL" id="NOL42781.1"/>
    </source>
</evidence>
<organism evidence="2 3">
    <name type="scientific">Kribbella sandramycini</name>
    <dbReference type="NCBI Taxonomy" id="60450"/>
    <lineage>
        <taxon>Bacteria</taxon>
        <taxon>Bacillati</taxon>
        <taxon>Actinomycetota</taxon>
        <taxon>Actinomycetes</taxon>
        <taxon>Propionibacteriales</taxon>
        <taxon>Kribbellaceae</taxon>
        <taxon>Kribbella</taxon>
    </lineage>
</organism>
<accession>A0A7Y4L405</accession>
<dbReference type="Proteomes" id="UP000534306">
    <property type="component" value="Unassembled WGS sequence"/>
</dbReference>
<evidence type="ECO:0000313" key="1">
    <source>
        <dbReference type="EMBL" id="MBB6566562.1"/>
    </source>
</evidence>
<dbReference type="Proteomes" id="UP000553957">
    <property type="component" value="Unassembled WGS sequence"/>
</dbReference>
<proteinExistence type="predicted"/>
<dbReference type="EMBL" id="JABJRC010000005">
    <property type="protein sequence ID" value="NOL42781.1"/>
    <property type="molecule type" value="Genomic_DNA"/>
</dbReference>
<dbReference type="EMBL" id="JACHKF010000001">
    <property type="protein sequence ID" value="MBB6566562.1"/>
    <property type="molecule type" value="Genomic_DNA"/>
</dbReference>